<feature type="transmembrane region" description="Helical" evidence="8">
    <location>
        <begin position="238"/>
        <end position="261"/>
    </location>
</feature>
<feature type="domain" description="Sugar phosphate transporter" evidence="9">
    <location>
        <begin position="18"/>
        <end position="255"/>
    </location>
</feature>
<protein>
    <recommendedName>
        <fullName evidence="9">Sugar phosphate transporter domain-containing protein</fullName>
    </recommendedName>
</protein>
<feature type="transmembrane region" description="Helical" evidence="8">
    <location>
        <begin position="31"/>
        <end position="56"/>
    </location>
</feature>
<organism evidence="10 11">
    <name type="scientific">Diaporthe australafricana</name>
    <dbReference type="NCBI Taxonomy" id="127596"/>
    <lineage>
        <taxon>Eukaryota</taxon>
        <taxon>Fungi</taxon>
        <taxon>Dikarya</taxon>
        <taxon>Ascomycota</taxon>
        <taxon>Pezizomycotina</taxon>
        <taxon>Sordariomycetes</taxon>
        <taxon>Sordariomycetidae</taxon>
        <taxon>Diaporthales</taxon>
        <taxon>Diaporthaceae</taxon>
        <taxon>Diaporthe</taxon>
    </lineage>
</organism>
<feature type="transmembrane region" description="Helical" evidence="8">
    <location>
        <begin position="91"/>
        <end position="111"/>
    </location>
</feature>
<evidence type="ECO:0000256" key="2">
    <source>
        <dbReference type="ARBA" id="ARBA00004477"/>
    </source>
</evidence>
<evidence type="ECO:0000313" key="10">
    <source>
        <dbReference type="EMBL" id="KAL1868307.1"/>
    </source>
</evidence>
<reference evidence="10 11" key="1">
    <citation type="journal article" date="2024" name="IMA Fungus">
        <title>IMA Genome - F19 : A genome assembly and annotation guide to empower mycologists, including annotated draft genome sequences of Ceratocystis pirilliformis, Diaporthe australafricana, Fusarium ophioides, Paecilomyces lecythidis, and Sporothrix stenoceras.</title>
        <authorList>
            <person name="Aylward J."/>
            <person name="Wilson A.M."/>
            <person name="Visagie C.M."/>
            <person name="Spraker J."/>
            <person name="Barnes I."/>
            <person name="Buitendag C."/>
            <person name="Ceriani C."/>
            <person name="Del Mar Angel L."/>
            <person name="du Plessis D."/>
            <person name="Fuchs T."/>
            <person name="Gasser K."/>
            <person name="Kramer D."/>
            <person name="Li W."/>
            <person name="Munsamy K."/>
            <person name="Piso A."/>
            <person name="Price J.L."/>
            <person name="Sonnekus B."/>
            <person name="Thomas C."/>
            <person name="van der Nest A."/>
            <person name="van Dijk A."/>
            <person name="van Heerden A."/>
            <person name="van Vuuren N."/>
            <person name="Yilmaz N."/>
            <person name="Duong T.A."/>
            <person name="van der Merwe N.A."/>
            <person name="Wingfield M.J."/>
            <person name="Wingfield B.D."/>
        </authorList>
    </citation>
    <scope>NUCLEOTIDE SEQUENCE [LARGE SCALE GENOMIC DNA]</scope>
    <source>
        <strain evidence="10 11">CMW 18300</strain>
    </source>
</reference>
<feature type="transmembrane region" description="Helical" evidence="8">
    <location>
        <begin position="211"/>
        <end position="232"/>
    </location>
</feature>
<dbReference type="Pfam" id="PF03151">
    <property type="entry name" value="TPT"/>
    <property type="match status" value="1"/>
</dbReference>
<feature type="transmembrane region" description="Helical" evidence="8">
    <location>
        <begin position="151"/>
        <end position="169"/>
    </location>
</feature>
<comment type="subunit">
    <text evidence="4">Homooligomer.</text>
</comment>
<dbReference type="EMBL" id="JAWRVE010000046">
    <property type="protein sequence ID" value="KAL1868307.1"/>
    <property type="molecule type" value="Genomic_DNA"/>
</dbReference>
<accession>A0ABR3WXD8</accession>
<evidence type="ECO:0000256" key="8">
    <source>
        <dbReference type="SAM" id="Phobius"/>
    </source>
</evidence>
<dbReference type="Proteomes" id="UP001583177">
    <property type="component" value="Unassembled WGS sequence"/>
</dbReference>
<proteinExistence type="inferred from homology"/>
<feature type="transmembrane region" description="Helical" evidence="8">
    <location>
        <begin position="181"/>
        <end position="204"/>
    </location>
</feature>
<gene>
    <name evidence="10" type="ORF">Daus18300_006031</name>
</gene>
<dbReference type="InterPro" id="IPR004853">
    <property type="entry name" value="Sugar_P_trans_dom"/>
</dbReference>
<evidence type="ECO:0000259" key="9">
    <source>
        <dbReference type="Pfam" id="PF03151"/>
    </source>
</evidence>
<evidence type="ECO:0000256" key="3">
    <source>
        <dbReference type="ARBA" id="ARBA00010425"/>
    </source>
</evidence>
<sequence>MGFSAIATQILARTTRLIDGRKQVKMTGRTYMRAIMPIGLMYSGSLVCSNLTYLYLSVPFIQMLKVGLAISPVSTLFVSWIWGVANPSWTVFFKILVIVFGVALASFGEIHFQWMGFWYQTSGIVFESIRLVMTQILLSGDGQKMDPLVSLYYYAPVCAVMNLLLVWYTEFATFKMEDFVRVGPAILVINASVAFMLNIASLFLIGKTSGLVVNLTGIFKSILLVLAGVVAWGTPISLLQLLGYTLALAGMLFYSTPLEAIQELFAQMRKDLVSMSSS</sequence>
<evidence type="ECO:0000256" key="4">
    <source>
        <dbReference type="ARBA" id="ARBA00011182"/>
    </source>
</evidence>
<dbReference type="InterPro" id="IPR050186">
    <property type="entry name" value="TPT_transporter"/>
</dbReference>
<keyword evidence="7 8" id="KW-0472">Membrane</keyword>
<feature type="transmembrane region" description="Helical" evidence="8">
    <location>
        <begin position="117"/>
        <end position="139"/>
    </location>
</feature>
<dbReference type="PANTHER" id="PTHR11132">
    <property type="entry name" value="SOLUTE CARRIER FAMILY 35"/>
    <property type="match status" value="1"/>
</dbReference>
<comment type="subcellular location">
    <subcellularLocation>
        <location evidence="2">Endoplasmic reticulum membrane</location>
        <topology evidence="2">Multi-pass membrane protein</topology>
    </subcellularLocation>
</comment>
<evidence type="ECO:0000256" key="7">
    <source>
        <dbReference type="ARBA" id="ARBA00023136"/>
    </source>
</evidence>
<comment type="similarity">
    <text evidence="3">Belongs to the TPT transporter family. SLC35D subfamily.</text>
</comment>
<comment type="function">
    <text evidence="1">Involved in the import of GDP-mannose from the cytoplasm into the Golgi lumen.</text>
</comment>
<name>A0ABR3WXD8_9PEZI</name>
<keyword evidence="6 8" id="KW-1133">Transmembrane helix</keyword>
<feature type="transmembrane region" description="Helical" evidence="8">
    <location>
        <begin position="62"/>
        <end position="84"/>
    </location>
</feature>
<evidence type="ECO:0000256" key="5">
    <source>
        <dbReference type="ARBA" id="ARBA00022692"/>
    </source>
</evidence>
<evidence type="ECO:0000256" key="6">
    <source>
        <dbReference type="ARBA" id="ARBA00022989"/>
    </source>
</evidence>
<keyword evidence="11" id="KW-1185">Reference proteome</keyword>
<evidence type="ECO:0000313" key="11">
    <source>
        <dbReference type="Proteomes" id="UP001583177"/>
    </source>
</evidence>
<comment type="caution">
    <text evidence="10">The sequence shown here is derived from an EMBL/GenBank/DDBJ whole genome shotgun (WGS) entry which is preliminary data.</text>
</comment>
<evidence type="ECO:0000256" key="1">
    <source>
        <dbReference type="ARBA" id="ARBA00003420"/>
    </source>
</evidence>
<keyword evidence="5 8" id="KW-0812">Transmembrane</keyword>